<dbReference type="Proteomes" id="UP000253872">
    <property type="component" value="Unassembled WGS sequence"/>
</dbReference>
<proteinExistence type="predicted"/>
<keyword evidence="1" id="KW-1133">Transmembrane helix</keyword>
<comment type="caution">
    <text evidence="3">The sequence shown here is derived from an EMBL/GenBank/DDBJ whole genome shotgun (WGS) entry which is preliminary data.</text>
</comment>
<dbReference type="Pfam" id="PF14219">
    <property type="entry name" value="DUF4328"/>
    <property type="match status" value="1"/>
</dbReference>
<feature type="transmembrane region" description="Helical" evidence="1">
    <location>
        <begin position="81"/>
        <end position="99"/>
    </location>
</feature>
<evidence type="ECO:0000259" key="2">
    <source>
        <dbReference type="Pfam" id="PF14219"/>
    </source>
</evidence>
<dbReference type="AlphaFoldDB" id="A0A369YCI0"/>
<feature type="domain" description="DUF4328" evidence="2">
    <location>
        <begin position="30"/>
        <end position="182"/>
    </location>
</feature>
<evidence type="ECO:0000313" key="4">
    <source>
        <dbReference type="Proteomes" id="UP000253872"/>
    </source>
</evidence>
<name>A0A369YCI0_9PAST</name>
<dbReference type="STRING" id="1035839.GCA_000238795_01793"/>
<evidence type="ECO:0000256" key="1">
    <source>
        <dbReference type="SAM" id="Phobius"/>
    </source>
</evidence>
<gene>
    <name evidence="3" type="ORF">DPV93_10145</name>
</gene>
<feature type="transmembrane region" description="Helical" evidence="1">
    <location>
        <begin position="153"/>
        <end position="178"/>
    </location>
</feature>
<accession>A0A369YCI0</accession>
<evidence type="ECO:0000313" key="3">
    <source>
        <dbReference type="EMBL" id="RDE69821.1"/>
    </source>
</evidence>
<reference evidence="3 4" key="1">
    <citation type="submission" date="2018-05" db="EMBL/GenBank/DDBJ databases">
        <title>Draft Genome Sequences for a Diverse set of 7 Haemophilus Species.</title>
        <authorList>
            <person name="Nichols M."/>
            <person name="Topaz N."/>
            <person name="Wang X."/>
            <person name="Wang X."/>
            <person name="Boxrud D."/>
        </authorList>
    </citation>
    <scope>NUCLEOTIDE SEQUENCE [LARGE SCALE GENOMIC DNA]</scope>
    <source>
        <strain evidence="3 4">C2002001239</strain>
    </source>
</reference>
<feature type="transmembrane region" description="Helical" evidence="1">
    <location>
        <begin position="39"/>
        <end position="60"/>
    </location>
</feature>
<protein>
    <submittedName>
        <fullName evidence="3">DUF4328 domain-containing protein</fullName>
    </submittedName>
</protein>
<sequence length="196" mass="22987">MFLIIVSTINDFITLHILNNFGNGIIPDYVDQFDDYTTVFNILFLVILISVFIISGIWLYRSHKRLRFWGVENLKFSDGSCVWWYFVPFMALFKPYQTMRETWFASQKPSGWSLSSSPMLLKIWWGLWIFSNMVDSAYARLSFKVDSEDLNALAFLTNFSIFSNIFDFLSALMFFLVVKQVNEMQMAYQNSIQATP</sequence>
<organism evidence="3 4">
    <name type="scientific">Haemophilus sputorum</name>
    <dbReference type="NCBI Taxonomy" id="1078480"/>
    <lineage>
        <taxon>Bacteria</taxon>
        <taxon>Pseudomonadati</taxon>
        <taxon>Pseudomonadota</taxon>
        <taxon>Gammaproteobacteria</taxon>
        <taxon>Pasteurellales</taxon>
        <taxon>Pasteurellaceae</taxon>
        <taxon>Haemophilus</taxon>
    </lineage>
</organism>
<keyword evidence="1" id="KW-0812">Transmembrane</keyword>
<keyword evidence="1" id="KW-0472">Membrane</keyword>
<dbReference type="InterPro" id="IPR025565">
    <property type="entry name" value="DUF4328"/>
</dbReference>
<dbReference type="EMBL" id="QEPN01000011">
    <property type="protein sequence ID" value="RDE69821.1"/>
    <property type="molecule type" value="Genomic_DNA"/>
</dbReference>